<dbReference type="Proteomes" id="UP000076738">
    <property type="component" value="Unassembled WGS sequence"/>
</dbReference>
<evidence type="ECO:0000256" key="1">
    <source>
        <dbReference type="SAM" id="MobiDB-lite"/>
    </source>
</evidence>
<sequence length="206" mass="22843">MRVEMEPTSVERLRQAVLDLLQAIEELAAPPGDIRGQEGGGQKEQPSGVSERRDDDGIIDFELESSKASLETWLFNDGIPMLPETEISAQERGKQVIEAEQTSSSGRVKADDLLAIAEYLAYDVEARPMGRINWKRFSEKRPDRSNKAWASVYQRYMSDIEGTVSTVGGLARANLPLGKVLKGGPVLQASNPFQRVRAISLSCHQW</sequence>
<protein>
    <submittedName>
        <fullName evidence="2">Uncharacterized protein</fullName>
    </submittedName>
</protein>
<accession>A0A167I2B6</accession>
<feature type="region of interest" description="Disordered" evidence="1">
    <location>
        <begin position="29"/>
        <end position="55"/>
    </location>
</feature>
<evidence type="ECO:0000313" key="3">
    <source>
        <dbReference type="Proteomes" id="UP000076738"/>
    </source>
</evidence>
<proteinExistence type="predicted"/>
<dbReference type="AlphaFoldDB" id="A0A167I2B6"/>
<organism evidence="2 3">
    <name type="scientific">Calocera viscosa (strain TUFC12733)</name>
    <dbReference type="NCBI Taxonomy" id="1330018"/>
    <lineage>
        <taxon>Eukaryota</taxon>
        <taxon>Fungi</taxon>
        <taxon>Dikarya</taxon>
        <taxon>Basidiomycota</taxon>
        <taxon>Agaricomycotina</taxon>
        <taxon>Dacrymycetes</taxon>
        <taxon>Dacrymycetales</taxon>
        <taxon>Dacrymycetaceae</taxon>
        <taxon>Calocera</taxon>
    </lineage>
</organism>
<reference evidence="2 3" key="1">
    <citation type="journal article" date="2016" name="Mol. Biol. Evol.">
        <title>Comparative Genomics of Early-Diverging Mushroom-Forming Fungi Provides Insights into the Origins of Lignocellulose Decay Capabilities.</title>
        <authorList>
            <person name="Nagy L.G."/>
            <person name="Riley R."/>
            <person name="Tritt A."/>
            <person name="Adam C."/>
            <person name="Daum C."/>
            <person name="Floudas D."/>
            <person name="Sun H."/>
            <person name="Yadav J.S."/>
            <person name="Pangilinan J."/>
            <person name="Larsson K.H."/>
            <person name="Matsuura K."/>
            <person name="Barry K."/>
            <person name="Labutti K."/>
            <person name="Kuo R."/>
            <person name="Ohm R.A."/>
            <person name="Bhattacharya S.S."/>
            <person name="Shirouzu T."/>
            <person name="Yoshinaga Y."/>
            <person name="Martin F.M."/>
            <person name="Grigoriev I.V."/>
            <person name="Hibbett D.S."/>
        </authorList>
    </citation>
    <scope>NUCLEOTIDE SEQUENCE [LARGE SCALE GENOMIC DNA]</scope>
    <source>
        <strain evidence="2 3">TUFC12733</strain>
    </source>
</reference>
<gene>
    <name evidence="2" type="ORF">CALVIDRAFT_530348</name>
</gene>
<name>A0A167I2B6_CALVF</name>
<keyword evidence="3" id="KW-1185">Reference proteome</keyword>
<evidence type="ECO:0000313" key="2">
    <source>
        <dbReference type="EMBL" id="KZO92233.1"/>
    </source>
</evidence>
<dbReference type="EMBL" id="KV417313">
    <property type="protein sequence ID" value="KZO92233.1"/>
    <property type="molecule type" value="Genomic_DNA"/>
</dbReference>